<gene>
    <name evidence="3" type="ORF">ACJ72_06366</name>
</gene>
<feature type="compositionally biased region" description="Pro residues" evidence="1">
    <location>
        <begin position="178"/>
        <end position="187"/>
    </location>
</feature>
<dbReference type="InterPro" id="IPR013272">
    <property type="entry name" value="Vps72/YL1_C"/>
</dbReference>
<protein>
    <recommendedName>
        <fullName evidence="2">Vps72/YL1 C-terminal domain-containing protein</fullName>
    </recommendedName>
</protein>
<dbReference type="Proteomes" id="UP000091918">
    <property type="component" value="Unassembled WGS sequence"/>
</dbReference>
<feature type="region of interest" description="Disordered" evidence="1">
    <location>
        <begin position="175"/>
        <end position="217"/>
    </location>
</feature>
<name>A0A1B7NR86_9EURO</name>
<sequence>MLLERLLYIKFLCTGQRLSKAFHIPAVCYTKGNSKKSHLFPAGNLHGTLLLQVLVHFESLEEKVRLVSHALLQALKFSAVEVILEDRFVVGVRAFRNDFTSALARRHATDISETLQFLLKGARYRDPETKLTYANAVAYREIRQTLANRYAWSGLLGCFVGPIGVGARGVPERFLAPNAPPPPPPPLQSTTAVLVGKGGSSAGSAGGSGSGSGAEGG</sequence>
<evidence type="ECO:0000313" key="3">
    <source>
        <dbReference type="EMBL" id="OAX79313.1"/>
    </source>
</evidence>
<evidence type="ECO:0000256" key="1">
    <source>
        <dbReference type="SAM" id="MobiDB-lite"/>
    </source>
</evidence>
<feature type="compositionally biased region" description="Gly residues" evidence="1">
    <location>
        <begin position="196"/>
        <end position="217"/>
    </location>
</feature>
<evidence type="ECO:0000259" key="2">
    <source>
        <dbReference type="Pfam" id="PF08265"/>
    </source>
</evidence>
<comment type="caution">
    <text evidence="3">The sequence shown here is derived from an EMBL/GenBank/DDBJ whole genome shotgun (WGS) entry which is preliminary data.</text>
</comment>
<reference evidence="3 4" key="1">
    <citation type="submission" date="2015-07" db="EMBL/GenBank/DDBJ databases">
        <title>Emmonsia species relationships and genome sequence.</title>
        <authorList>
            <person name="Cuomo C.A."/>
            <person name="Schwartz I.S."/>
            <person name="Kenyon C."/>
            <person name="de Hoog G.S."/>
            <person name="Govender N.P."/>
            <person name="Botha A."/>
            <person name="Moreno L."/>
            <person name="de Vries M."/>
            <person name="Munoz J.F."/>
            <person name="Stielow J.B."/>
        </authorList>
    </citation>
    <scope>NUCLEOTIDE SEQUENCE [LARGE SCALE GENOMIC DNA]</scope>
    <source>
        <strain evidence="3 4">CBS 136260</strain>
    </source>
</reference>
<dbReference type="Pfam" id="PF08265">
    <property type="entry name" value="YL1_C"/>
    <property type="match status" value="1"/>
</dbReference>
<dbReference type="OrthoDB" id="3942062at2759"/>
<dbReference type="STRING" id="1658172.A0A1B7NR86"/>
<evidence type="ECO:0000313" key="4">
    <source>
        <dbReference type="Proteomes" id="UP000091918"/>
    </source>
</evidence>
<proteinExistence type="predicted"/>
<feature type="domain" description="Vps72/YL1 C-terminal" evidence="2">
    <location>
        <begin position="122"/>
        <end position="142"/>
    </location>
</feature>
<dbReference type="EMBL" id="LGUA01001069">
    <property type="protein sequence ID" value="OAX79313.1"/>
    <property type="molecule type" value="Genomic_DNA"/>
</dbReference>
<keyword evidence="4" id="KW-1185">Reference proteome</keyword>
<organism evidence="3 4">
    <name type="scientific">Emergomyces africanus</name>
    <dbReference type="NCBI Taxonomy" id="1955775"/>
    <lineage>
        <taxon>Eukaryota</taxon>
        <taxon>Fungi</taxon>
        <taxon>Dikarya</taxon>
        <taxon>Ascomycota</taxon>
        <taxon>Pezizomycotina</taxon>
        <taxon>Eurotiomycetes</taxon>
        <taxon>Eurotiomycetidae</taxon>
        <taxon>Onygenales</taxon>
        <taxon>Ajellomycetaceae</taxon>
        <taxon>Emergomyces</taxon>
    </lineage>
</organism>
<accession>A0A1B7NR86</accession>
<dbReference type="AlphaFoldDB" id="A0A1B7NR86"/>